<organism evidence="1 2">
    <name type="scientific">Miniphocaeibacter halophilus</name>
    <dbReference type="NCBI Taxonomy" id="2931922"/>
    <lineage>
        <taxon>Bacteria</taxon>
        <taxon>Bacillati</taxon>
        <taxon>Bacillota</taxon>
        <taxon>Tissierellia</taxon>
        <taxon>Tissierellales</taxon>
        <taxon>Peptoniphilaceae</taxon>
        <taxon>Miniphocaeibacter</taxon>
    </lineage>
</organism>
<reference evidence="1 2" key="1">
    <citation type="journal article" date="2022" name="Int. J. Syst. Evol. Microbiol.">
        <title>Miniphocaeibacter halophilus sp. nov., an ammonium-tolerant acetate-producing bacterium isolated from a biogas system.</title>
        <authorList>
            <person name="Schnurer A."/>
            <person name="Singh A."/>
            <person name="Bi S."/>
            <person name="Qiao W."/>
            <person name="Westerholm M."/>
        </authorList>
    </citation>
    <scope>NUCLEOTIDE SEQUENCE [LARGE SCALE GENOMIC DNA]</scope>
    <source>
        <strain evidence="1 2">AMB_01</strain>
    </source>
</reference>
<evidence type="ECO:0000313" key="1">
    <source>
        <dbReference type="EMBL" id="QQK08221.1"/>
    </source>
</evidence>
<proteinExistence type="predicted"/>
<keyword evidence="2" id="KW-1185">Reference proteome</keyword>
<protein>
    <submittedName>
        <fullName evidence="1">Sigma-70 family RNA polymerase sigma factor</fullName>
    </submittedName>
</protein>
<evidence type="ECO:0000313" key="2">
    <source>
        <dbReference type="Proteomes" id="UP000595814"/>
    </source>
</evidence>
<dbReference type="Proteomes" id="UP000595814">
    <property type="component" value="Chromosome"/>
</dbReference>
<gene>
    <name evidence="1" type="ORF">JFY71_01400</name>
</gene>
<dbReference type="EMBL" id="CP066744">
    <property type="protein sequence ID" value="QQK08221.1"/>
    <property type="molecule type" value="Genomic_DNA"/>
</dbReference>
<name>A0AC61MWH1_9FIRM</name>
<accession>A0AC61MWH1</accession>
<sequence>MVNLVEKIIKEKDISKAHIVVESYKPLLISAIKKFYNKHNLFEELLQEGVLEICEAILDFDESKNIPFSGYLKSRIYYFYLGKNNIKDDYISLDKEIEGEENISLIDLITDSTNIEEDYSIKERNQILYYGLNKLTENQKNIIVDFYFKDMSLKEIASKYGKSYRTIVNTKTNGLKSLKKTLINNGNF</sequence>